<dbReference type="OrthoDB" id="329835at2759"/>
<keyword evidence="2" id="KW-0511">Multifunctional enzyme</keyword>
<name>A0A5N7CDL7_PETAA</name>
<dbReference type="PANTHER" id="PTHR43775:SF48">
    <property type="entry name" value="HIGHLY REDUCING POLYKETIDE SYNTHASE SDGA"/>
    <property type="match status" value="1"/>
</dbReference>
<dbReference type="InterPro" id="IPR014043">
    <property type="entry name" value="Acyl_transferase_dom"/>
</dbReference>
<dbReference type="InterPro" id="IPR050091">
    <property type="entry name" value="PKS_NRPS_Biosynth_Enz"/>
</dbReference>
<dbReference type="InterPro" id="IPR016036">
    <property type="entry name" value="Malonyl_transacylase_ACP-bd"/>
</dbReference>
<dbReference type="EMBL" id="ML735238">
    <property type="protein sequence ID" value="KAE8392245.1"/>
    <property type="molecule type" value="Genomic_DNA"/>
</dbReference>
<dbReference type="Gene3D" id="3.40.366.10">
    <property type="entry name" value="Malonyl-Coenzyme A Acyl Carrier Protein, domain 2"/>
    <property type="match status" value="1"/>
</dbReference>
<sequence>MCAHTHKEVCIGATLSLDRVPSGLRWDGAWLNLHQKLEDGLRQLITDTCAAFQIIPVNFLRSTGVSFTSVSGHSSSEIAAVYASGILAATDAVRIAHLRGLVASLDAAKSGQPGAMLAAGLPAENTAVLRVYFGDRVTLAASNAPSNVTLSGDAQCLQQRLKDEKRFYRLLRFTAQHDCTILVPTHMKFATINPAFACGAAGTGTLLSDAAITKLDADVICGDVEKPATVLRARLGPFSPGYNGLYGAGGSSTEVLAVAWIALLCIKRVEAQLAEDDQRNLDWHRSRLTSWIDRTLSLTRTGGHPILLASWLDTSQEDFDTLLSKGSVSVMSEAANVVGTNLHLFFRGEASILEELRKNDILTRFYRHDMEMNMMNERLGDILGQFLFRYPRMTILEDIGRSHHSYTFTDICGVLRRGRVYISAHEDRFIFFTIEY</sequence>
<accession>A0A5N7CDL7</accession>
<dbReference type="PANTHER" id="PTHR43775">
    <property type="entry name" value="FATTY ACID SYNTHASE"/>
    <property type="match status" value="1"/>
</dbReference>
<reference evidence="4" key="1">
    <citation type="submission" date="2019-04" db="EMBL/GenBank/DDBJ databases">
        <title>Friends and foes A comparative genomics studyof 23 Aspergillus species from section Flavi.</title>
        <authorList>
            <consortium name="DOE Joint Genome Institute"/>
            <person name="Kjaerbolling I."/>
            <person name="Vesth T."/>
            <person name="Frisvad J.C."/>
            <person name="Nybo J.L."/>
            <person name="Theobald S."/>
            <person name="Kildgaard S."/>
            <person name="Isbrandt T."/>
            <person name="Kuo A."/>
            <person name="Sato A."/>
            <person name="Lyhne E.K."/>
            <person name="Kogle M.E."/>
            <person name="Wiebenga A."/>
            <person name="Kun R.S."/>
            <person name="Lubbers R.J."/>
            <person name="Makela M.R."/>
            <person name="Barry K."/>
            <person name="Chovatia M."/>
            <person name="Clum A."/>
            <person name="Daum C."/>
            <person name="Haridas S."/>
            <person name="He G."/>
            <person name="LaButti K."/>
            <person name="Lipzen A."/>
            <person name="Mondo S."/>
            <person name="Riley R."/>
            <person name="Salamov A."/>
            <person name="Simmons B.A."/>
            <person name="Magnuson J.K."/>
            <person name="Henrissat B."/>
            <person name="Mortensen U.H."/>
            <person name="Larsen T.O."/>
            <person name="Devries R.P."/>
            <person name="Grigoriev I.V."/>
            <person name="Machida M."/>
            <person name="Baker S.E."/>
            <person name="Andersen M.R."/>
        </authorList>
    </citation>
    <scope>NUCLEOTIDE SEQUENCE [LARGE SCALE GENOMIC DNA]</scope>
    <source>
        <strain evidence="4">IBT 14317</strain>
    </source>
</reference>
<keyword evidence="1" id="KW-0808">Transferase</keyword>
<dbReference type="InterPro" id="IPR001227">
    <property type="entry name" value="Ac_transferase_dom_sf"/>
</dbReference>
<dbReference type="GO" id="GO:0044550">
    <property type="term" value="P:secondary metabolite biosynthetic process"/>
    <property type="evidence" value="ECO:0007669"/>
    <property type="project" value="TreeGrafter"/>
</dbReference>
<feature type="domain" description="Malonyl-CoA:ACP transacylase (MAT)" evidence="3">
    <location>
        <begin position="17"/>
        <end position="235"/>
    </location>
</feature>
<dbReference type="Pfam" id="PF00698">
    <property type="entry name" value="Acyl_transf_1"/>
    <property type="match status" value="1"/>
</dbReference>
<evidence type="ECO:0000313" key="4">
    <source>
        <dbReference type="EMBL" id="KAE8392245.1"/>
    </source>
</evidence>
<gene>
    <name evidence="4" type="ORF">BDV23DRAFT_181647</name>
</gene>
<protein>
    <recommendedName>
        <fullName evidence="3">Malonyl-CoA:ACP transacylase (MAT) domain-containing protein</fullName>
    </recommendedName>
</protein>
<dbReference type="GO" id="GO:0006633">
    <property type="term" value="P:fatty acid biosynthetic process"/>
    <property type="evidence" value="ECO:0007669"/>
    <property type="project" value="TreeGrafter"/>
</dbReference>
<dbReference type="SUPFAM" id="SSF52151">
    <property type="entry name" value="FabD/lysophospholipase-like"/>
    <property type="match status" value="1"/>
</dbReference>
<proteinExistence type="predicted"/>
<dbReference type="GO" id="GO:0004312">
    <property type="term" value="F:fatty acid synthase activity"/>
    <property type="evidence" value="ECO:0007669"/>
    <property type="project" value="TreeGrafter"/>
</dbReference>
<dbReference type="InterPro" id="IPR016035">
    <property type="entry name" value="Acyl_Trfase/lysoPLipase"/>
</dbReference>
<dbReference type="AlphaFoldDB" id="A0A5N7CDL7"/>
<dbReference type="SUPFAM" id="SSF55048">
    <property type="entry name" value="Probable ACP-binding domain of malonyl-CoA ACP transacylase"/>
    <property type="match status" value="1"/>
</dbReference>
<evidence type="ECO:0000259" key="3">
    <source>
        <dbReference type="SMART" id="SM00827"/>
    </source>
</evidence>
<evidence type="ECO:0000256" key="2">
    <source>
        <dbReference type="ARBA" id="ARBA00023268"/>
    </source>
</evidence>
<dbReference type="Proteomes" id="UP000326877">
    <property type="component" value="Unassembled WGS sequence"/>
</dbReference>
<evidence type="ECO:0000256" key="1">
    <source>
        <dbReference type="ARBA" id="ARBA00022679"/>
    </source>
</evidence>
<dbReference type="SMART" id="SM00827">
    <property type="entry name" value="PKS_AT"/>
    <property type="match status" value="1"/>
</dbReference>
<organism evidence="4">
    <name type="scientific">Petromyces alliaceus</name>
    <name type="common">Aspergillus alliaceus</name>
    <dbReference type="NCBI Taxonomy" id="209559"/>
    <lineage>
        <taxon>Eukaryota</taxon>
        <taxon>Fungi</taxon>
        <taxon>Dikarya</taxon>
        <taxon>Ascomycota</taxon>
        <taxon>Pezizomycotina</taxon>
        <taxon>Eurotiomycetes</taxon>
        <taxon>Eurotiomycetidae</taxon>
        <taxon>Eurotiales</taxon>
        <taxon>Aspergillaceae</taxon>
        <taxon>Aspergillus</taxon>
        <taxon>Aspergillus subgen. Circumdati</taxon>
    </lineage>
</organism>